<dbReference type="Pfam" id="PF03374">
    <property type="entry name" value="ANT"/>
    <property type="match status" value="1"/>
</dbReference>
<reference evidence="2" key="1">
    <citation type="submission" date="2017-06" db="EMBL/GenBank/DDBJ databases">
        <title>Novel phages from South African skin metaviromes.</title>
        <authorList>
            <person name="van Zyl L.J."/>
            <person name="Abrahams Y."/>
            <person name="Stander E.A."/>
            <person name="Kirby B.M."/>
            <person name="Clavaud C."/>
            <person name="Farcet C."/>
            <person name="Breton L."/>
            <person name="Trindade M.I."/>
        </authorList>
    </citation>
    <scope>NUCLEOTIDE SEQUENCE</scope>
</reference>
<accession>A0A2H4J4N4</accession>
<dbReference type="GO" id="GO:0003677">
    <property type="term" value="F:DNA binding"/>
    <property type="evidence" value="ECO:0007669"/>
    <property type="project" value="InterPro"/>
</dbReference>
<evidence type="ECO:0000259" key="1">
    <source>
        <dbReference type="Pfam" id="PF03374"/>
    </source>
</evidence>
<evidence type="ECO:0000313" key="2">
    <source>
        <dbReference type="EMBL" id="ASN70192.1"/>
    </source>
</evidence>
<dbReference type="InterPro" id="IPR005039">
    <property type="entry name" value="Ant_C"/>
</dbReference>
<gene>
    <name evidence="2" type="ORF">10F3_7</name>
</gene>
<dbReference type="EMBL" id="MF417903">
    <property type="protein sequence ID" value="ASN70192.1"/>
    <property type="molecule type" value="Genomic_DNA"/>
</dbReference>
<dbReference type="Pfam" id="PF09669">
    <property type="entry name" value="Phage_pRha"/>
    <property type="match status" value="1"/>
</dbReference>
<proteinExistence type="predicted"/>
<dbReference type="NCBIfam" id="TIGR02681">
    <property type="entry name" value="phage_pRha"/>
    <property type="match status" value="1"/>
</dbReference>
<protein>
    <submittedName>
        <fullName evidence="2">Putative regulatory protein Rha family, anti-repressor protein</fullName>
    </submittedName>
</protein>
<organism evidence="2">
    <name type="scientific">uncultured Caudovirales phage</name>
    <dbReference type="NCBI Taxonomy" id="2100421"/>
    <lineage>
        <taxon>Viruses</taxon>
        <taxon>Duplodnaviria</taxon>
        <taxon>Heunggongvirae</taxon>
        <taxon>Uroviricota</taxon>
        <taxon>Caudoviricetes</taxon>
        <taxon>Peduoviridae</taxon>
        <taxon>Maltschvirus</taxon>
        <taxon>Maltschvirus maltsch</taxon>
    </lineage>
</organism>
<name>A0A2H4J4N4_9CAUD</name>
<sequence length="248" mass="29229">MNKLVFIKDNQVVTDSLTISQVFEKRHDSVLRDIEVQIEKLKQADETEFSLHNFVESTYENEQKRKYRKFNLTEDAFTLVAMSYTTPAAMKMKIRFINEFKKMKNYIQEMNAPSYMIEDPVSRAKRWIAEQEEKQQLQRTLQIQEPLVNFAESCMASEKSLLVREVAKLASKQGIIIGERKLFQKLRDWKMIFSQKNEPYQEYVNRGYFEIAQGVREVNGSSKAWLTMKITPKGQAYIINRLKKQQAS</sequence>
<dbReference type="InterPro" id="IPR014054">
    <property type="entry name" value="Phage_regulatory_Rha"/>
</dbReference>
<feature type="domain" description="Antirepressor protein C-terminal" evidence="1">
    <location>
        <begin position="140"/>
        <end position="244"/>
    </location>
</feature>